<feature type="non-terminal residue" evidence="2">
    <location>
        <position position="1"/>
    </location>
</feature>
<keyword evidence="3" id="KW-1185">Reference proteome</keyword>
<evidence type="ECO:0008006" key="4">
    <source>
        <dbReference type="Google" id="ProtNLM"/>
    </source>
</evidence>
<evidence type="ECO:0000313" key="2">
    <source>
        <dbReference type="EMBL" id="EEU29555.1"/>
    </source>
</evidence>
<dbReference type="AlphaFoldDB" id="C7XY14"/>
<accession>C7XY14</accession>
<evidence type="ECO:0000313" key="3">
    <source>
        <dbReference type="Proteomes" id="UP000003987"/>
    </source>
</evidence>
<organism evidence="2 3">
    <name type="scientific">Limosilactobacillus coleohominis 101-4-CHN</name>
    <dbReference type="NCBI Taxonomy" id="575594"/>
    <lineage>
        <taxon>Bacteria</taxon>
        <taxon>Bacillati</taxon>
        <taxon>Bacillota</taxon>
        <taxon>Bacilli</taxon>
        <taxon>Lactobacillales</taxon>
        <taxon>Lactobacillaceae</taxon>
        <taxon>Limosilactobacillus</taxon>
    </lineage>
</organism>
<proteinExistence type="inferred from homology"/>
<name>C7XY14_9LACO</name>
<dbReference type="HOGENOM" id="CLU_1852673_0_0_9"/>
<dbReference type="Pfam" id="PF06782">
    <property type="entry name" value="UPF0236"/>
    <property type="match status" value="1"/>
</dbReference>
<dbReference type="InterPro" id="IPR009620">
    <property type="entry name" value="UPF0236"/>
</dbReference>
<evidence type="ECO:0000256" key="1">
    <source>
        <dbReference type="ARBA" id="ARBA00006539"/>
    </source>
</evidence>
<dbReference type="EMBL" id="GG698810">
    <property type="protein sequence ID" value="EEU29555.1"/>
    <property type="molecule type" value="Genomic_DNA"/>
</dbReference>
<dbReference type="Proteomes" id="UP000003987">
    <property type="component" value="Unassembled WGS sequence"/>
</dbReference>
<reference evidence="2 3" key="1">
    <citation type="submission" date="2009-06" db="EMBL/GenBank/DDBJ databases">
        <title>The Genome Sequence of Lactobacillus coleohominis strain 101-4-CHN.</title>
        <authorList>
            <consortium name="The Broad Institute Genome Sequencing Platform"/>
            <person name="Ward D."/>
            <person name="Young S.K."/>
            <person name="Zeng Q."/>
            <person name="Koehrsen M."/>
            <person name="Alvarado L."/>
            <person name="Berlin A."/>
            <person name="Borenstein D."/>
            <person name="Chen Z."/>
            <person name="Engels R."/>
            <person name="Freedman E."/>
            <person name="Gellesch M."/>
            <person name="Goldberg J."/>
            <person name="Griggs A."/>
            <person name="Gujja S."/>
            <person name="Heiman D."/>
            <person name="Hepburn T."/>
            <person name="Howarth C."/>
            <person name="Jen D."/>
            <person name="Larson L."/>
            <person name="Lewis B."/>
            <person name="Mehta T."/>
            <person name="Park D."/>
            <person name="Pearson M."/>
            <person name="Roberts A."/>
            <person name="Saif S."/>
            <person name="Shea T."/>
            <person name="Shenoy N."/>
            <person name="Sisk P."/>
            <person name="Stolte C."/>
            <person name="Sykes S."/>
            <person name="Walk T."/>
            <person name="White J."/>
            <person name="Yandava C."/>
            <person name="Liu Y."/>
            <person name="Xu Q."/>
            <person name="Lander E."/>
            <person name="Nusbaum C."/>
            <person name="Galagan J."/>
            <person name="Birren B."/>
        </authorList>
    </citation>
    <scope>NUCLEOTIDE SEQUENCE [LARGE SCALE GENOMIC DNA]</scope>
    <source>
        <strain evidence="2 3">101-4-CHN</strain>
    </source>
</reference>
<protein>
    <recommendedName>
        <fullName evidence="4">ISLre2 family transposase</fullName>
    </recommendedName>
</protein>
<comment type="similarity">
    <text evidence="1">Belongs to the UPF0236 family.</text>
</comment>
<dbReference type="eggNOG" id="ENOG5032QXP">
    <property type="taxonomic scope" value="Bacteria"/>
</dbReference>
<gene>
    <name evidence="2" type="ORF">HMPREF0501_01649</name>
</gene>
<sequence>PYLLAPQRRGFKGMRLIGSIESAHRAFTYRMKKQGKSWTIKGAKAMIGLIEARVNGELPTNLTTTLNQLTVLPKVESPHLLQELQIRTGEFLRRVPTPPSSGVIHGDIPINTATSRPMGRVLKALTH</sequence>